<dbReference type="RefSeq" id="WP_256531872.1">
    <property type="nucleotide sequence ID" value="NZ_CP101824.1"/>
</dbReference>
<reference evidence="5 6" key="1">
    <citation type="journal article" date="2019" name="Int. J. Syst. Evol. Microbiol.">
        <title>The Global Catalogue of Microorganisms (GCM) 10K type strain sequencing project: providing services to taxonomists for standard genome sequencing and annotation.</title>
        <authorList>
            <consortium name="The Broad Institute Genomics Platform"/>
            <consortium name="The Broad Institute Genome Sequencing Center for Infectious Disease"/>
            <person name="Wu L."/>
            <person name="Ma J."/>
        </authorList>
    </citation>
    <scope>NUCLEOTIDE SEQUENCE [LARGE SCALE GENOMIC DNA]</scope>
    <source>
        <strain evidence="5 6">IBRC-M 10256</strain>
    </source>
</reference>
<dbReference type="EMBL" id="JBHSAQ010000001">
    <property type="protein sequence ID" value="MFC3957198.1"/>
    <property type="molecule type" value="Genomic_DNA"/>
</dbReference>
<dbReference type="GO" id="GO:0016757">
    <property type="term" value="F:glycosyltransferase activity"/>
    <property type="evidence" value="ECO:0007669"/>
    <property type="project" value="UniProtKB-KW"/>
</dbReference>
<gene>
    <name evidence="5" type="primary">hpt</name>
    <name evidence="5" type="ORF">ACFOUR_02270</name>
</gene>
<dbReference type="NCBIfam" id="NF002635">
    <property type="entry name" value="PRK02304.1-4"/>
    <property type="match status" value="1"/>
</dbReference>
<evidence type="ECO:0000313" key="5">
    <source>
        <dbReference type="EMBL" id="MFC3957198.1"/>
    </source>
</evidence>
<proteinExistence type="inferred from homology"/>
<comment type="caution">
    <text evidence="5">The sequence shown here is derived from an EMBL/GenBank/DDBJ whole genome shotgun (WGS) entry which is preliminary data.</text>
</comment>
<dbReference type="InterPro" id="IPR000836">
    <property type="entry name" value="PRTase_dom"/>
</dbReference>
<evidence type="ECO:0000256" key="3">
    <source>
        <dbReference type="HAMAP-Rule" id="MF_01467"/>
    </source>
</evidence>
<dbReference type="InterPro" id="IPR029057">
    <property type="entry name" value="PRTase-like"/>
</dbReference>
<dbReference type="Gene3D" id="3.40.50.2020">
    <property type="match status" value="1"/>
</dbReference>
<organism evidence="5 6">
    <name type="scientific">Halovivax cerinus</name>
    <dbReference type="NCBI Taxonomy" id="1487865"/>
    <lineage>
        <taxon>Archaea</taxon>
        <taxon>Methanobacteriati</taxon>
        <taxon>Methanobacteriota</taxon>
        <taxon>Stenosarchaea group</taxon>
        <taxon>Halobacteria</taxon>
        <taxon>Halobacteriales</taxon>
        <taxon>Natrialbaceae</taxon>
        <taxon>Halovivax</taxon>
    </lineage>
</organism>
<dbReference type="PANTHER" id="PTHR43864">
    <property type="entry name" value="HYPOXANTHINE/GUANINE PHOSPHORIBOSYLTRANSFERASE"/>
    <property type="match status" value="1"/>
</dbReference>
<evidence type="ECO:0000259" key="4">
    <source>
        <dbReference type="Pfam" id="PF00156"/>
    </source>
</evidence>
<dbReference type="GeneID" id="73904635"/>
<keyword evidence="6" id="KW-1185">Reference proteome</keyword>
<sequence>MDRLERSLREAPIVEKDDGYQYFVHPISDGIPNLDPGLLREIVIRIIRKADLAEVDKIVTPAAMGIHISTAVSLMTDIPLTVIRKREYGLDGEVAIAQQTGYSENEMFINDVHEGERVLVLDDVLSTGGTLASVIDALDEIGADVVDSVAVIKKVGGENEVDERGYHVKTLVNVDVVDGAVVIVDANGDD</sequence>
<evidence type="ECO:0000256" key="2">
    <source>
        <dbReference type="ARBA" id="ARBA00022726"/>
    </source>
</evidence>
<comment type="function">
    <text evidence="3">May catalyze a purine salvage reaction, the substrate is unknown.</text>
</comment>
<dbReference type="InterPro" id="IPR050118">
    <property type="entry name" value="Pur/Pyrimidine_PRTase"/>
</dbReference>
<evidence type="ECO:0000313" key="6">
    <source>
        <dbReference type="Proteomes" id="UP001595846"/>
    </source>
</evidence>
<dbReference type="HAMAP" id="MF_01467">
    <property type="entry name" value="Hypx_phosphoribosyltr"/>
    <property type="match status" value="1"/>
</dbReference>
<dbReference type="Pfam" id="PF00156">
    <property type="entry name" value="Pribosyltran"/>
    <property type="match status" value="1"/>
</dbReference>
<accession>A0ABD5NJN5</accession>
<keyword evidence="1 3" id="KW-0808">Transferase</keyword>
<dbReference type="Proteomes" id="UP001595846">
    <property type="component" value="Unassembled WGS sequence"/>
</dbReference>
<feature type="domain" description="Phosphoribosyltransferase" evidence="4">
    <location>
        <begin position="41"/>
        <end position="174"/>
    </location>
</feature>
<name>A0ABD5NJN5_9EURY</name>
<comment type="similarity">
    <text evidence="3">Belongs to the purine/pyrimidine phosphoribosyltransferase family. Archaeal HPRT subfamily.</text>
</comment>
<keyword evidence="5" id="KW-0328">Glycosyltransferase</keyword>
<dbReference type="NCBIfam" id="NF040646">
    <property type="entry name" value="HPT_Archaea"/>
    <property type="match status" value="1"/>
</dbReference>
<dbReference type="GO" id="GO:0006166">
    <property type="term" value="P:purine ribonucleoside salvage"/>
    <property type="evidence" value="ECO:0007669"/>
    <property type="project" value="UniProtKB-KW"/>
</dbReference>
<evidence type="ECO:0000256" key="1">
    <source>
        <dbReference type="ARBA" id="ARBA00022679"/>
    </source>
</evidence>
<protein>
    <recommendedName>
        <fullName evidence="3">HGPRTase-like protein</fullName>
        <ecNumber evidence="3">2.4.2.-</ecNumber>
    </recommendedName>
</protein>
<dbReference type="EC" id="2.4.2.-" evidence="3"/>
<dbReference type="AlphaFoldDB" id="A0ABD5NJN5"/>
<dbReference type="CDD" id="cd06223">
    <property type="entry name" value="PRTases_typeI"/>
    <property type="match status" value="1"/>
</dbReference>
<dbReference type="SUPFAM" id="SSF53271">
    <property type="entry name" value="PRTase-like"/>
    <property type="match status" value="1"/>
</dbReference>
<keyword evidence="2 3" id="KW-0660">Purine salvage</keyword>
<dbReference type="InterPro" id="IPR026597">
    <property type="entry name" value="HGPRTase-like"/>
</dbReference>
<dbReference type="PANTHER" id="PTHR43864:SF1">
    <property type="entry name" value="XANTHINE PHOSPHORIBOSYLTRANSFERASE"/>
    <property type="match status" value="1"/>
</dbReference>